<dbReference type="Proteomes" id="UP001518925">
    <property type="component" value="Unassembled WGS sequence"/>
</dbReference>
<gene>
    <name evidence="2" type="ORF">JR050_10420</name>
</gene>
<organism evidence="2 3">
    <name type="scientific">Bacillus suaedaesalsae</name>
    <dbReference type="NCBI Taxonomy" id="2810349"/>
    <lineage>
        <taxon>Bacteria</taxon>
        <taxon>Bacillati</taxon>
        <taxon>Bacillota</taxon>
        <taxon>Bacilli</taxon>
        <taxon>Bacillales</taxon>
        <taxon>Bacillaceae</taxon>
        <taxon>Bacillus</taxon>
    </lineage>
</organism>
<keyword evidence="3" id="KW-1185">Reference proteome</keyword>
<feature type="transmembrane region" description="Helical" evidence="1">
    <location>
        <begin position="45"/>
        <end position="69"/>
    </location>
</feature>
<accession>A0ABS2DKL8</accession>
<feature type="transmembrane region" description="Helical" evidence="1">
    <location>
        <begin position="121"/>
        <end position="143"/>
    </location>
</feature>
<evidence type="ECO:0000256" key="1">
    <source>
        <dbReference type="SAM" id="Phobius"/>
    </source>
</evidence>
<sequence>MIISRLMLKFFFFEAVFLIISGLIFILNLIFWIDNGFAQSVLNIYIGPSSIPIIIFLGIMIISVLLFAIILHKKIKGLKELYKTRDIKIAYVFTLIVHLAIIGISVIVIPKLPDGMDSVLPILFCTCLILIFTILLFSFFISFKKDFKENSNF</sequence>
<keyword evidence="1" id="KW-0472">Membrane</keyword>
<protein>
    <recommendedName>
        <fullName evidence="4">DUF2975 domain-containing protein</fullName>
    </recommendedName>
</protein>
<feature type="transmembrane region" description="Helical" evidence="1">
    <location>
        <begin position="12"/>
        <end position="33"/>
    </location>
</feature>
<name>A0ABS2DKL8_9BACI</name>
<evidence type="ECO:0008006" key="4">
    <source>
        <dbReference type="Google" id="ProtNLM"/>
    </source>
</evidence>
<keyword evidence="1" id="KW-0812">Transmembrane</keyword>
<reference evidence="2 3" key="1">
    <citation type="submission" date="2021-02" db="EMBL/GenBank/DDBJ databases">
        <title>Bacillus sp. RD4P76, an endophyte from a halophyte.</title>
        <authorList>
            <person name="Sun J.-Q."/>
        </authorList>
    </citation>
    <scope>NUCLEOTIDE SEQUENCE [LARGE SCALE GENOMIC DNA]</scope>
    <source>
        <strain evidence="2 3">RD4P76</strain>
    </source>
</reference>
<evidence type="ECO:0000313" key="3">
    <source>
        <dbReference type="Proteomes" id="UP001518925"/>
    </source>
</evidence>
<evidence type="ECO:0000313" key="2">
    <source>
        <dbReference type="EMBL" id="MBM6618071.1"/>
    </source>
</evidence>
<feature type="transmembrane region" description="Helical" evidence="1">
    <location>
        <begin position="89"/>
        <end position="109"/>
    </location>
</feature>
<proteinExistence type="predicted"/>
<keyword evidence="1" id="KW-1133">Transmembrane helix</keyword>
<dbReference type="EMBL" id="JAFELM010000029">
    <property type="protein sequence ID" value="MBM6618071.1"/>
    <property type="molecule type" value="Genomic_DNA"/>
</dbReference>
<dbReference type="RefSeq" id="WP_204203439.1">
    <property type="nucleotide sequence ID" value="NZ_JAFELM010000029.1"/>
</dbReference>
<comment type="caution">
    <text evidence="2">The sequence shown here is derived from an EMBL/GenBank/DDBJ whole genome shotgun (WGS) entry which is preliminary data.</text>
</comment>